<evidence type="ECO:0000313" key="1">
    <source>
        <dbReference type="EMBL" id="CAD74660.1"/>
    </source>
</evidence>
<gene>
    <name evidence="1" type="ordered locus">RB6194</name>
</gene>
<dbReference type="HOGENOM" id="CLU_3238792_0_0_0"/>
<dbReference type="EMBL" id="BX294143">
    <property type="protein sequence ID" value="CAD74660.1"/>
    <property type="molecule type" value="Genomic_DNA"/>
</dbReference>
<dbReference type="EnsemblBacteria" id="CAD74660">
    <property type="protein sequence ID" value="CAD74660"/>
    <property type="gene ID" value="RB6194"/>
</dbReference>
<dbReference type="Proteomes" id="UP000001025">
    <property type="component" value="Chromosome"/>
</dbReference>
<proteinExistence type="predicted"/>
<evidence type="ECO:0000313" key="2">
    <source>
        <dbReference type="Proteomes" id="UP000001025"/>
    </source>
</evidence>
<accession>Q7UQP0</accession>
<reference evidence="1 2" key="1">
    <citation type="journal article" date="2003" name="Proc. Natl. Acad. Sci. U.S.A.">
        <title>Complete genome sequence of the marine planctomycete Pirellula sp. strain 1.</title>
        <authorList>
            <person name="Gloeckner F.O."/>
            <person name="Kube M."/>
            <person name="Bauer M."/>
            <person name="Teeling H."/>
            <person name="Lombardot T."/>
            <person name="Ludwig W."/>
            <person name="Gade D."/>
            <person name="Beck A."/>
            <person name="Borzym K."/>
            <person name="Heitmann K."/>
            <person name="Rabus R."/>
            <person name="Schlesner H."/>
            <person name="Amann R."/>
            <person name="Reinhardt R."/>
        </authorList>
    </citation>
    <scope>NUCLEOTIDE SEQUENCE [LARGE SCALE GENOMIC DNA]</scope>
    <source>
        <strain evidence="2">DSM 10527 / NCIMB 13988 / SH1</strain>
    </source>
</reference>
<dbReference type="STRING" id="243090.RB6194"/>
<sequence>MEESPKSSWPTANINPSRNALNLAVGQMSQWFFRFLGRCPRLR</sequence>
<protein>
    <submittedName>
        <fullName evidence="1">Uncharacterized protein</fullName>
    </submittedName>
</protein>
<name>Q7UQP0_RHOBA</name>
<dbReference type="AlphaFoldDB" id="Q7UQP0"/>
<dbReference type="PATRIC" id="fig|243090.15.peg.2986"/>
<organism evidence="1 2">
    <name type="scientific">Rhodopirellula baltica (strain DSM 10527 / NCIMB 13988 / SH1)</name>
    <dbReference type="NCBI Taxonomy" id="243090"/>
    <lineage>
        <taxon>Bacteria</taxon>
        <taxon>Pseudomonadati</taxon>
        <taxon>Planctomycetota</taxon>
        <taxon>Planctomycetia</taxon>
        <taxon>Pirellulales</taxon>
        <taxon>Pirellulaceae</taxon>
        <taxon>Rhodopirellula</taxon>
    </lineage>
</organism>
<dbReference type="InParanoid" id="Q7UQP0"/>
<keyword evidence="2" id="KW-1185">Reference proteome</keyword>
<dbReference type="KEGG" id="rba:RB6194"/>